<feature type="transmembrane region" description="Helical" evidence="6">
    <location>
        <begin position="53"/>
        <end position="72"/>
    </location>
</feature>
<evidence type="ECO:0000256" key="1">
    <source>
        <dbReference type="ARBA" id="ARBA00004141"/>
    </source>
</evidence>
<dbReference type="InterPro" id="IPR051475">
    <property type="entry name" value="Diverse_Ion_Transporter"/>
</dbReference>
<feature type="domain" description="Citrate transporter-like" evidence="7">
    <location>
        <begin position="13"/>
        <end position="359"/>
    </location>
</feature>
<accession>A0A9Q9FEC5</accession>
<keyword evidence="3 6" id="KW-0812">Transmembrane</keyword>
<evidence type="ECO:0000256" key="5">
    <source>
        <dbReference type="ARBA" id="ARBA00023136"/>
    </source>
</evidence>
<evidence type="ECO:0000313" key="9">
    <source>
        <dbReference type="Proteomes" id="UP001058072"/>
    </source>
</evidence>
<dbReference type="GO" id="GO:0055085">
    <property type="term" value="P:transmembrane transport"/>
    <property type="evidence" value="ECO:0007669"/>
    <property type="project" value="InterPro"/>
</dbReference>
<feature type="transmembrane region" description="Helical" evidence="6">
    <location>
        <begin position="310"/>
        <end position="339"/>
    </location>
</feature>
<evidence type="ECO:0000256" key="2">
    <source>
        <dbReference type="ARBA" id="ARBA00022448"/>
    </source>
</evidence>
<keyword evidence="2" id="KW-0813">Transport</keyword>
<reference evidence="8" key="1">
    <citation type="submission" date="2021-03" db="EMBL/GenBank/DDBJ databases">
        <title>Comparative Genomics and Metabolomics in the genus Turicibacter.</title>
        <authorList>
            <person name="Maki J."/>
            <person name="Looft T."/>
        </authorList>
    </citation>
    <scope>NUCLEOTIDE SEQUENCE</scope>
    <source>
        <strain evidence="8">ISU324</strain>
    </source>
</reference>
<dbReference type="PANTHER" id="PTHR43568:SF1">
    <property type="entry name" value="P PROTEIN"/>
    <property type="match status" value="1"/>
</dbReference>
<dbReference type="GO" id="GO:0016020">
    <property type="term" value="C:membrane"/>
    <property type="evidence" value="ECO:0007669"/>
    <property type="project" value="UniProtKB-SubCell"/>
</dbReference>
<dbReference type="Proteomes" id="UP001058072">
    <property type="component" value="Chromosome"/>
</dbReference>
<dbReference type="Pfam" id="PF03600">
    <property type="entry name" value="CitMHS"/>
    <property type="match status" value="1"/>
</dbReference>
<comment type="subcellular location">
    <subcellularLocation>
        <location evidence="1">Membrane</location>
        <topology evidence="1">Multi-pass membrane protein</topology>
    </subcellularLocation>
</comment>
<feature type="transmembrane region" description="Helical" evidence="6">
    <location>
        <begin position="275"/>
        <end position="298"/>
    </location>
</feature>
<proteinExistence type="predicted"/>
<evidence type="ECO:0000256" key="6">
    <source>
        <dbReference type="SAM" id="Phobius"/>
    </source>
</evidence>
<organism evidence="8 9">
    <name type="scientific">Turicibacter bilis</name>
    <dbReference type="NCBI Taxonomy" id="2735723"/>
    <lineage>
        <taxon>Bacteria</taxon>
        <taxon>Bacillati</taxon>
        <taxon>Bacillota</taxon>
        <taxon>Erysipelotrichia</taxon>
        <taxon>Erysipelotrichales</taxon>
        <taxon>Turicibacteraceae</taxon>
        <taxon>Turicibacter</taxon>
    </lineage>
</organism>
<feature type="transmembrane region" description="Helical" evidence="6">
    <location>
        <begin position="93"/>
        <end position="121"/>
    </location>
</feature>
<dbReference type="RefSeq" id="WP_212724508.1">
    <property type="nucleotide sequence ID" value="NZ_CP071250.1"/>
</dbReference>
<evidence type="ECO:0000259" key="7">
    <source>
        <dbReference type="Pfam" id="PF03600"/>
    </source>
</evidence>
<feature type="transmembrane region" description="Helical" evidence="6">
    <location>
        <begin position="407"/>
        <end position="432"/>
    </location>
</feature>
<dbReference type="EMBL" id="CP071250">
    <property type="protein sequence ID" value="UUF07437.1"/>
    <property type="molecule type" value="Genomic_DNA"/>
</dbReference>
<evidence type="ECO:0000256" key="4">
    <source>
        <dbReference type="ARBA" id="ARBA00022989"/>
    </source>
</evidence>
<evidence type="ECO:0000313" key="8">
    <source>
        <dbReference type="EMBL" id="UUF07437.1"/>
    </source>
</evidence>
<gene>
    <name evidence="8" type="ORF">J0J70_07280</name>
</gene>
<feature type="transmembrane region" description="Helical" evidence="6">
    <location>
        <begin position="177"/>
        <end position="196"/>
    </location>
</feature>
<protein>
    <recommendedName>
        <fullName evidence="7">Citrate transporter-like domain-containing protein</fullName>
    </recommendedName>
</protein>
<keyword evidence="4 6" id="KW-1133">Transmembrane helix</keyword>
<dbReference type="InterPro" id="IPR004680">
    <property type="entry name" value="Cit_transptr-like_dom"/>
</dbReference>
<dbReference type="AlphaFoldDB" id="A0A9Q9FEC5"/>
<evidence type="ECO:0000256" key="3">
    <source>
        <dbReference type="ARBA" id="ARBA00022692"/>
    </source>
</evidence>
<feature type="transmembrane region" description="Helical" evidence="6">
    <location>
        <begin position="223"/>
        <end position="255"/>
    </location>
</feature>
<feature type="transmembrane region" description="Helical" evidence="6">
    <location>
        <begin position="351"/>
        <end position="378"/>
    </location>
</feature>
<keyword evidence="5 6" id="KW-0472">Membrane</keyword>
<dbReference type="PANTHER" id="PTHR43568">
    <property type="entry name" value="P PROTEIN"/>
    <property type="match status" value="1"/>
</dbReference>
<sequence>MNIILIIMTIFIYIGMILNTKKRTATALLGAGTLLLIGTLTSSFDVAKAFTSFPSEIIILLIVLSLFTDIFERCGVMNRISYKFVELSKGSQTFIILVLPFIIFFSSLFMNNLSVVLLFTYTTIYLANQYHIPITPILVSLVVSSNIGGAALPWADTPAVILTLYTDFSLFDFLNKMLFPCFLFIVFLCGYTYIWYRFFSKHWRESPVIKKEPIKWKELRIPLILFVGYIIGLCVGPFFNVSIAYISLFFGGLALLSNHKESMDLLNDLPLLDSIAFLIALFLIGGVLEQCGILSSIAEYILTLTQQNSYLICLSILGIAFLIATFLSAGPAAATLLPICTSLSPLVPFHLIYAALALGILSGSSMLPWSATGGPVLLSQTKRFIKHVKMLPHEKKELEEIFVLKNYLVFSIPFALFMVLFSALYIVIYIAITI</sequence>
<name>A0A9Q9FEC5_9FIRM</name>